<dbReference type="SUPFAM" id="SSF56801">
    <property type="entry name" value="Acetyl-CoA synthetase-like"/>
    <property type="match status" value="1"/>
</dbReference>
<feature type="transmembrane region" description="Helical" evidence="2">
    <location>
        <begin position="971"/>
        <end position="995"/>
    </location>
</feature>
<dbReference type="Pfam" id="PF00550">
    <property type="entry name" value="PP-binding"/>
    <property type="match status" value="2"/>
</dbReference>
<evidence type="ECO:0000313" key="4">
    <source>
        <dbReference type="EMBL" id="MFC4835002.1"/>
    </source>
</evidence>
<sequence length="1441" mass="153105">MTRSGHSGDGATRTFRLGRSTTAIARPRSRAQNPVSGDDHGALRPRTSPEDRLARMLERRCDQFRRLGRAGCRAVEAAEGSLTYDDLDMSANRLARFLHGRKVGPGDRIAILLERPLDALVAQVAVAKLDAARVPVAPTLSNQSLAAVLDASGASLVITNAAAAARLDASDVDAVYLDRVAARVDAEDVRRLPDAWRTSPYESPAYILVHADGAGGGLRVPAIGHQAVTNLVEVVGDLVDIGENDRVFHDPRLSSDLAVLETWLAWSRGATVVTPPVGAELRGPALGRFLRDRGVTVLRADPAQVVGLDVELPRLRLLLVSGVERPREFLEAWRRPRRRLIGLHGPPETTVAALWSELHADRAPTLGRPLPTYGVVVLDAHDPTRVPPPGEVGEIGITGVGVARGYVGRADLTRQAFLDATPVGRVFRTGDLGRITTDGEVERIARLHGSAGRGVRDHPGNAQPPPKSAPRRRSSRTVVMRQPPGAPPAPGAPPGTPRRQPGRTPPHQPPHRIERASPPPRGGPPSPALGFAPSAPAPVSPGAPSTGSSDAPAVEAALTAILSEILGRDTVPPGANFFDDLGADSLLMARFCAKVRKHPQLPSVAMQDIYQNPTLAALAKALAPSSDQGAGAADIQARLGTILGEVLSLETVAPAAHFFDDLGADSLLMARFCAKVRKDPGLPTVAMPDIYAHTTLASLAASLAPAGGPAEPRSTVAVAPPSPASTGPRAGALAMVLCGAAQLLLFLTYTYVVAIFLTWAYGWATTATGLLDLYLRAVGIAALGLLGLVALPVVLKWVLVGRWRPTSIPVWSPAYLRFWVIKVLIRTNPMVMFTGTPAYSLYLRALGAKIGPGVVLLTRQVPVATDLFSVGGGTLIRKDASVSCYRAHDGNIEIGGVTLGANVVIGESTVLDVQTSMADGSVLSHSSSLHPGQSVPAGETWHGSPGRRAAITVPIVPPVPCGRLRRLAYPVVTLAVALFVALPATITLAALVHAAAPQVEALFEPPVGAVASGGYWVQTLVLSSVLYLGALVIGLVMVMTLPRLLALGLRPDRLYPLYGLRYWQQRTVAALTNVKAFVELFGDSSAIPYYLMAIGYRLRPWTQTGSNFGMTVKHENPFLTVVGRDTVVADGLSVMNAEYSPTSFRVSATTIGARNFLGNNIAYPPQGRTGDDCLLATKVAVPVDGPVRTGVGLLGSPSFEIPRTVARDSALEAGDPEVLARAMVHKNRHNTMTVALHLLVRWLFSFFVLVAVAAVASLPVRLGAFEVVIAEALIIAITIVWFVAVERAAARLKTFAPDGCSIYDRGFWRHERYWKVPSPSWMRLFNGTPFKSWIWRLLGVQIGKRVFDDGASIIERGFTTIGDECTLGENSVIQCHSQEDGAFKSDVVVIGARVTLGVNSFVHYGTTVGDAAVLAPDTFLMKGEDVAAGERWGGNPARSMA</sequence>
<dbReference type="InterPro" id="IPR012728">
    <property type="entry name" value="Pls/PosA_C"/>
</dbReference>
<dbReference type="Gene3D" id="3.40.50.12780">
    <property type="entry name" value="N-terminal domain of ligase-like"/>
    <property type="match status" value="1"/>
</dbReference>
<feature type="region of interest" description="Disordered" evidence="1">
    <location>
        <begin position="449"/>
        <end position="551"/>
    </location>
</feature>
<dbReference type="NCBIfam" id="TIGR02353">
    <property type="entry name" value="NRPS_term_dom"/>
    <property type="match status" value="1"/>
</dbReference>
<feature type="transmembrane region" description="Helical" evidence="2">
    <location>
        <begin position="1015"/>
        <end position="1041"/>
    </location>
</feature>
<keyword evidence="2" id="KW-0812">Transmembrane</keyword>
<dbReference type="PANTHER" id="PTHR45527:SF1">
    <property type="entry name" value="FATTY ACID SYNTHASE"/>
    <property type="match status" value="1"/>
</dbReference>
<feature type="compositionally biased region" description="Basic and acidic residues" evidence="1">
    <location>
        <begin position="37"/>
        <end position="50"/>
    </location>
</feature>
<feature type="transmembrane region" description="Helical" evidence="2">
    <location>
        <begin position="1238"/>
        <end position="1258"/>
    </location>
</feature>
<dbReference type="Pfam" id="PF00501">
    <property type="entry name" value="AMP-binding"/>
    <property type="match status" value="1"/>
</dbReference>
<accession>A0ABV9RS24</accession>
<dbReference type="InterPro" id="IPR000873">
    <property type="entry name" value="AMP-dep_synth/lig_dom"/>
</dbReference>
<name>A0ABV9RS24_9PSEU</name>
<dbReference type="PANTHER" id="PTHR45527">
    <property type="entry name" value="NONRIBOSOMAL PEPTIDE SYNTHETASE"/>
    <property type="match status" value="1"/>
</dbReference>
<dbReference type="Proteomes" id="UP001595909">
    <property type="component" value="Unassembled WGS sequence"/>
</dbReference>
<feature type="compositionally biased region" description="Pro residues" evidence="1">
    <location>
        <begin position="484"/>
        <end position="496"/>
    </location>
</feature>
<reference evidence="5" key="1">
    <citation type="journal article" date="2019" name="Int. J. Syst. Evol. Microbiol.">
        <title>The Global Catalogue of Microorganisms (GCM) 10K type strain sequencing project: providing services to taxonomists for standard genome sequencing and annotation.</title>
        <authorList>
            <consortium name="The Broad Institute Genomics Platform"/>
            <consortium name="The Broad Institute Genome Sequencing Center for Infectious Disease"/>
            <person name="Wu L."/>
            <person name="Ma J."/>
        </authorList>
    </citation>
    <scope>NUCLEOTIDE SEQUENCE [LARGE SCALE GENOMIC DNA]</scope>
    <source>
        <strain evidence="5">CCUG 50347</strain>
    </source>
</reference>
<keyword evidence="2" id="KW-0472">Membrane</keyword>
<gene>
    <name evidence="4" type="ORF">ACFPEL_21510</name>
</gene>
<feature type="domain" description="Carrier" evidence="3">
    <location>
        <begin position="630"/>
        <end position="707"/>
    </location>
</feature>
<feature type="region of interest" description="Disordered" evidence="1">
    <location>
        <begin position="1"/>
        <end position="50"/>
    </location>
</feature>
<proteinExistence type="predicted"/>
<dbReference type="SUPFAM" id="SSF47336">
    <property type="entry name" value="ACP-like"/>
    <property type="match status" value="2"/>
</dbReference>
<evidence type="ECO:0000256" key="2">
    <source>
        <dbReference type="SAM" id="Phobius"/>
    </source>
</evidence>
<feature type="transmembrane region" description="Helical" evidence="2">
    <location>
        <begin position="1264"/>
        <end position="1285"/>
    </location>
</feature>
<feature type="transmembrane region" description="Helical" evidence="2">
    <location>
        <begin position="807"/>
        <end position="825"/>
    </location>
</feature>
<feature type="transmembrane region" description="Helical" evidence="2">
    <location>
        <begin position="732"/>
        <end position="761"/>
    </location>
</feature>
<feature type="compositionally biased region" description="Pro residues" evidence="1">
    <location>
        <begin position="517"/>
        <end position="527"/>
    </location>
</feature>
<keyword evidence="5" id="KW-1185">Reference proteome</keyword>
<feature type="transmembrane region" description="Helical" evidence="2">
    <location>
        <begin position="773"/>
        <end position="795"/>
    </location>
</feature>
<dbReference type="InterPro" id="IPR042099">
    <property type="entry name" value="ANL_N_sf"/>
</dbReference>
<evidence type="ECO:0000256" key="1">
    <source>
        <dbReference type="SAM" id="MobiDB-lite"/>
    </source>
</evidence>
<dbReference type="PROSITE" id="PS50075">
    <property type="entry name" value="CARRIER"/>
    <property type="match status" value="2"/>
</dbReference>
<evidence type="ECO:0000259" key="3">
    <source>
        <dbReference type="PROSITE" id="PS50075"/>
    </source>
</evidence>
<protein>
    <submittedName>
        <fullName evidence="4">Pls/PosA family non-ribosomal peptide synthetase</fullName>
    </submittedName>
</protein>
<dbReference type="Gene3D" id="2.160.10.10">
    <property type="entry name" value="Hexapeptide repeat proteins"/>
    <property type="match status" value="2"/>
</dbReference>
<dbReference type="Gene3D" id="1.10.1200.10">
    <property type="entry name" value="ACP-like"/>
    <property type="match status" value="2"/>
</dbReference>
<comment type="caution">
    <text evidence="4">The sequence shown here is derived from an EMBL/GenBank/DDBJ whole genome shotgun (WGS) entry which is preliminary data.</text>
</comment>
<dbReference type="EMBL" id="JBHSIM010000045">
    <property type="protein sequence ID" value="MFC4835002.1"/>
    <property type="molecule type" value="Genomic_DNA"/>
</dbReference>
<dbReference type="InterPro" id="IPR011004">
    <property type="entry name" value="Trimer_LpxA-like_sf"/>
</dbReference>
<evidence type="ECO:0000313" key="5">
    <source>
        <dbReference type="Proteomes" id="UP001595909"/>
    </source>
</evidence>
<dbReference type="InterPro" id="IPR036736">
    <property type="entry name" value="ACP-like_sf"/>
</dbReference>
<feature type="domain" description="Carrier" evidence="3">
    <location>
        <begin position="549"/>
        <end position="626"/>
    </location>
</feature>
<dbReference type="RefSeq" id="WP_274187475.1">
    <property type="nucleotide sequence ID" value="NZ_BAABHN010000045.1"/>
</dbReference>
<organism evidence="4 5">
    <name type="scientific">Actinomycetospora chibensis</name>
    <dbReference type="NCBI Taxonomy" id="663606"/>
    <lineage>
        <taxon>Bacteria</taxon>
        <taxon>Bacillati</taxon>
        <taxon>Actinomycetota</taxon>
        <taxon>Actinomycetes</taxon>
        <taxon>Pseudonocardiales</taxon>
        <taxon>Pseudonocardiaceae</taxon>
        <taxon>Actinomycetospora</taxon>
    </lineage>
</organism>
<dbReference type="InterPro" id="IPR009081">
    <property type="entry name" value="PP-bd_ACP"/>
</dbReference>
<keyword evidence="2" id="KW-1133">Transmembrane helix</keyword>
<dbReference type="SUPFAM" id="SSF51161">
    <property type="entry name" value="Trimeric LpxA-like enzymes"/>
    <property type="match status" value="2"/>
</dbReference>